<evidence type="ECO:0000259" key="2">
    <source>
        <dbReference type="Pfam" id="PF01578"/>
    </source>
</evidence>
<protein>
    <recommendedName>
        <fullName evidence="2">Cytochrome c assembly protein domain-containing protein</fullName>
    </recommendedName>
</protein>
<keyword evidence="1" id="KW-0472">Membrane</keyword>
<feature type="transmembrane region" description="Helical" evidence="1">
    <location>
        <begin position="104"/>
        <end position="129"/>
    </location>
</feature>
<dbReference type="PANTHER" id="PTHR38034:SF1">
    <property type="entry name" value="INNER MEMBRANE PROTEIN YPJD"/>
    <property type="match status" value="1"/>
</dbReference>
<feature type="domain" description="Cytochrome c assembly protein" evidence="2">
    <location>
        <begin position="111"/>
        <end position="237"/>
    </location>
</feature>
<dbReference type="InterPro" id="IPR052372">
    <property type="entry name" value="YpjD/HemX"/>
</dbReference>
<organism evidence="3 4">
    <name type="scientific">Sulfobacillus thermotolerans</name>
    <dbReference type="NCBI Taxonomy" id="338644"/>
    <lineage>
        <taxon>Bacteria</taxon>
        <taxon>Bacillati</taxon>
        <taxon>Bacillota</taxon>
        <taxon>Clostridia</taxon>
        <taxon>Eubacteriales</taxon>
        <taxon>Clostridiales Family XVII. Incertae Sedis</taxon>
        <taxon>Sulfobacillus</taxon>
    </lineage>
</organism>
<proteinExistence type="predicted"/>
<name>A0ABM6RVY2_9FIRM</name>
<feature type="transmembrane region" description="Helical" evidence="1">
    <location>
        <begin position="216"/>
        <end position="240"/>
    </location>
</feature>
<evidence type="ECO:0000313" key="3">
    <source>
        <dbReference type="EMBL" id="AUW95521.1"/>
    </source>
</evidence>
<accession>A0ABM6RVY2</accession>
<keyword evidence="4" id="KW-1185">Reference proteome</keyword>
<dbReference type="Proteomes" id="UP000325292">
    <property type="component" value="Chromosome"/>
</dbReference>
<gene>
    <name evidence="3" type="ORF">BXT84_09930</name>
</gene>
<feature type="transmembrane region" description="Helical" evidence="1">
    <location>
        <begin position="44"/>
        <end position="68"/>
    </location>
</feature>
<sequence>MIAAAAFVAALYDAQWKRWAFSSLAVGWGAQTAWLVREGFQRGLWPITTMYDWTAGFVWLSIVAFVFYQRLRPTWPLGGFLMPVVVVVWLGGQVLPRTPGTSTVLVSSIASMAAYVAFLIAAVFSVMYFEKERELKWKKVRVFYYQLPSLDVMDMVSARLVWLGLALLTMALGAGFLVPTGSRMGLRAVSTVIVWVIYALYVALRQWGWQGHRAAVYLMLAFVLILVDVFLVGSLTHGAFY</sequence>
<dbReference type="Pfam" id="PF01578">
    <property type="entry name" value="Cytochrom_C_asm"/>
    <property type="match status" value="1"/>
</dbReference>
<evidence type="ECO:0000256" key="1">
    <source>
        <dbReference type="SAM" id="Phobius"/>
    </source>
</evidence>
<keyword evidence="1" id="KW-0812">Transmembrane</keyword>
<feature type="transmembrane region" description="Helical" evidence="1">
    <location>
        <begin position="184"/>
        <end position="204"/>
    </location>
</feature>
<keyword evidence="1" id="KW-1133">Transmembrane helix</keyword>
<evidence type="ECO:0000313" key="4">
    <source>
        <dbReference type="Proteomes" id="UP000325292"/>
    </source>
</evidence>
<reference evidence="3 4" key="1">
    <citation type="journal article" date="2019" name="Sci. Rep.">
        <title>Sulfobacillus thermotolerans: new insights into resistance and metabolic capacities of acidophilic chemolithotrophs.</title>
        <authorList>
            <person name="Panyushkina A.E."/>
            <person name="Babenko V.V."/>
            <person name="Nikitina A.S."/>
            <person name="Selezneva O.V."/>
            <person name="Tsaplina I.A."/>
            <person name="Letarova M.A."/>
            <person name="Kostryukova E.S."/>
            <person name="Letarov A.V."/>
        </authorList>
    </citation>
    <scope>NUCLEOTIDE SEQUENCE [LARGE SCALE GENOMIC DNA]</scope>
    <source>
        <strain evidence="3 4">Kr1</strain>
    </source>
</reference>
<dbReference type="PANTHER" id="PTHR38034">
    <property type="entry name" value="INNER MEMBRANE PROTEIN YPJD"/>
    <property type="match status" value="1"/>
</dbReference>
<feature type="transmembrane region" description="Helical" evidence="1">
    <location>
        <begin position="160"/>
        <end position="178"/>
    </location>
</feature>
<dbReference type="EMBL" id="CP019454">
    <property type="protein sequence ID" value="AUW95521.1"/>
    <property type="molecule type" value="Genomic_DNA"/>
</dbReference>
<feature type="transmembrane region" description="Helical" evidence="1">
    <location>
        <begin position="75"/>
        <end position="92"/>
    </location>
</feature>
<dbReference type="InterPro" id="IPR002541">
    <property type="entry name" value="Cyt_c_assembly"/>
</dbReference>